<name>A0A812PQW4_9DINO</name>
<dbReference type="AlphaFoldDB" id="A0A812PQW4"/>
<feature type="compositionally biased region" description="Low complexity" evidence="1">
    <location>
        <begin position="19"/>
        <end position="31"/>
    </location>
</feature>
<keyword evidence="3" id="KW-1185">Reference proteome</keyword>
<proteinExistence type="predicted"/>
<dbReference type="Proteomes" id="UP000604046">
    <property type="component" value="Unassembled WGS sequence"/>
</dbReference>
<reference evidence="2" key="1">
    <citation type="submission" date="2021-02" db="EMBL/GenBank/DDBJ databases">
        <authorList>
            <person name="Dougan E. K."/>
            <person name="Rhodes N."/>
            <person name="Thang M."/>
            <person name="Chan C."/>
        </authorList>
    </citation>
    <scope>NUCLEOTIDE SEQUENCE</scope>
</reference>
<organism evidence="2 3">
    <name type="scientific">Symbiodinium natans</name>
    <dbReference type="NCBI Taxonomy" id="878477"/>
    <lineage>
        <taxon>Eukaryota</taxon>
        <taxon>Sar</taxon>
        <taxon>Alveolata</taxon>
        <taxon>Dinophyceae</taxon>
        <taxon>Suessiales</taxon>
        <taxon>Symbiodiniaceae</taxon>
        <taxon>Symbiodinium</taxon>
    </lineage>
</organism>
<dbReference type="EMBL" id="CAJNDS010002173">
    <property type="protein sequence ID" value="CAE7359780.1"/>
    <property type="molecule type" value="Genomic_DNA"/>
</dbReference>
<evidence type="ECO:0000256" key="1">
    <source>
        <dbReference type="SAM" id="MobiDB-lite"/>
    </source>
</evidence>
<dbReference type="OrthoDB" id="10668692at2759"/>
<protein>
    <submittedName>
        <fullName evidence="2">Uncharacterized protein</fullName>
    </submittedName>
</protein>
<evidence type="ECO:0000313" key="3">
    <source>
        <dbReference type="Proteomes" id="UP000604046"/>
    </source>
</evidence>
<evidence type="ECO:0000313" key="2">
    <source>
        <dbReference type="EMBL" id="CAE7359780.1"/>
    </source>
</evidence>
<gene>
    <name evidence="2" type="ORF">SNAT2548_LOCUS19296</name>
</gene>
<comment type="caution">
    <text evidence="2">The sequence shown here is derived from an EMBL/GenBank/DDBJ whole genome shotgun (WGS) entry which is preliminary data.</text>
</comment>
<sequence>MKRPAPTGHGAKRLRVEEPSSSQSTAAPSTQGTLSQFSQGWDGEDAQFSQGWDGEDAQFPQGWDGEDAQFPQGWDGEDAQFPQGWDGEDAQFSQGRDGEDAQFAQGGDGEDAVQGQVQHLTKIETNGADIVEWLKTGVFERLAERLDGKIGIKDAEWANMGPKEAVRVFLIRYNFDSKECLYHFELERSGRGWSATLVTTGFRGRSFTGWAAGYGGTCKREAENDACRAFKADKEVNEARRRLPPTMSTIRQYFTISRAQRDQLRALGMEPGTVQKDVSTCIYNGFRRLGCRTAFWED</sequence>
<feature type="region of interest" description="Disordered" evidence="1">
    <location>
        <begin position="1"/>
        <end position="111"/>
    </location>
</feature>
<accession>A0A812PQW4</accession>